<evidence type="ECO:0000313" key="2">
    <source>
        <dbReference type="EMBL" id="KAH6867778.1"/>
    </source>
</evidence>
<dbReference type="OrthoDB" id="5031571at2759"/>
<feature type="signal peptide" evidence="1">
    <location>
        <begin position="1"/>
        <end position="18"/>
    </location>
</feature>
<dbReference type="AlphaFoldDB" id="A0A9P8VPI4"/>
<keyword evidence="1" id="KW-0732">Signal</keyword>
<evidence type="ECO:0000256" key="1">
    <source>
        <dbReference type="SAM" id="SignalP"/>
    </source>
</evidence>
<reference evidence="2 3" key="1">
    <citation type="journal article" date="2021" name="Nat. Commun.">
        <title>Genetic determinants of endophytism in the Arabidopsis root mycobiome.</title>
        <authorList>
            <person name="Mesny F."/>
            <person name="Miyauchi S."/>
            <person name="Thiergart T."/>
            <person name="Pickel B."/>
            <person name="Atanasova L."/>
            <person name="Karlsson M."/>
            <person name="Huettel B."/>
            <person name="Barry K.W."/>
            <person name="Haridas S."/>
            <person name="Chen C."/>
            <person name="Bauer D."/>
            <person name="Andreopoulos W."/>
            <person name="Pangilinan J."/>
            <person name="LaButti K."/>
            <person name="Riley R."/>
            <person name="Lipzen A."/>
            <person name="Clum A."/>
            <person name="Drula E."/>
            <person name="Henrissat B."/>
            <person name="Kohler A."/>
            <person name="Grigoriev I.V."/>
            <person name="Martin F.M."/>
            <person name="Hacquard S."/>
        </authorList>
    </citation>
    <scope>NUCLEOTIDE SEQUENCE [LARGE SCALE GENOMIC DNA]</scope>
    <source>
        <strain evidence="2 3">MPI-CAGE-CH-0241</strain>
    </source>
</reference>
<keyword evidence="3" id="KW-1185">Reference proteome</keyword>
<dbReference type="EMBL" id="JAGPYM010000090">
    <property type="protein sequence ID" value="KAH6867778.1"/>
    <property type="molecule type" value="Genomic_DNA"/>
</dbReference>
<comment type="caution">
    <text evidence="2">The sequence shown here is derived from an EMBL/GenBank/DDBJ whole genome shotgun (WGS) entry which is preliminary data.</text>
</comment>
<dbReference type="Proteomes" id="UP000777438">
    <property type="component" value="Unassembled WGS sequence"/>
</dbReference>
<protein>
    <recommendedName>
        <fullName evidence="4">Hydrophobin 1</fullName>
    </recommendedName>
</protein>
<accession>A0A9P8VPI4</accession>
<proteinExistence type="predicted"/>
<gene>
    <name evidence="2" type="ORF">B0T10DRAFT_325171</name>
</gene>
<organism evidence="2 3">
    <name type="scientific">Thelonectria olida</name>
    <dbReference type="NCBI Taxonomy" id="1576542"/>
    <lineage>
        <taxon>Eukaryota</taxon>
        <taxon>Fungi</taxon>
        <taxon>Dikarya</taxon>
        <taxon>Ascomycota</taxon>
        <taxon>Pezizomycotina</taxon>
        <taxon>Sordariomycetes</taxon>
        <taxon>Hypocreomycetidae</taxon>
        <taxon>Hypocreales</taxon>
        <taxon>Nectriaceae</taxon>
        <taxon>Thelonectria</taxon>
    </lineage>
</organism>
<evidence type="ECO:0008006" key="4">
    <source>
        <dbReference type="Google" id="ProtNLM"/>
    </source>
</evidence>
<name>A0A9P8VPI4_9HYPO</name>
<feature type="chain" id="PRO_5040371169" description="Hydrophobin 1" evidence="1">
    <location>
        <begin position="19"/>
        <end position="101"/>
    </location>
</feature>
<evidence type="ECO:0000313" key="3">
    <source>
        <dbReference type="Proteomes" id="UP000777438"/>
    </source>
</evidence>
<sequence length="101" mass="10163">MQVTSIIALAIAATGALASPGRAPPEKPSRPVGKQSASIVCSTGAPYCCTSEISGGLGYFECSRLTDVCNSIAVCCNNQAQQGASASQTCAAFGNAKVVYI</sequence>